<dbReference type="EMBL" id="JF937101">
    <property type="protein sequence ID" value="AEK09510.1"/>
    <property type="molecule type" value="Genomic_DNA"/>
</dbReference>
<sequence length="32" mass="3854">MEFLRMWLMLVIIFFLSVIAAKLDQIIELLSR</sequence>
<gene>
    <name evidence="1" type="primary">130</name>
    <name evidence="1" type="ORF">LITTLEE_130</name>
</gene>
<name>G1D415_9CAUD</name>
<dbReference type="Proteomes" id="UP000008414">
    <property type="component" value="Segment"/>
</dbReference>
<protein>
    <submittedName>
        <fullName evidence="1">Uncharacterized protein</fullName>
    </submittedName>
</protein>
<dbReference type="RefSeq" id="YP_009637041.1">
    <property type="nucleotide sequence ID" value="NC_042322.1"/>
</dbReference>
<organism evidence="1 2">
    <name type="scientific">Mycobacterium phage LittleE</name>
    <dbReference type="NCBI Taxonomy" id="2922212"/>
    <lineage>
        <taxon>Viruses</taxon>
        <taxon>Duplodnaviria</taxon>
        <taxon>Heunggongvirae</taxon>
        <taxon>Uroviricota</taxon>
        <taxon>Caudoviricetes</taxon>
        <taxon>Omegavirus</taxon>
        <taxon>Omegavirus littlee</taxon>
    </lineage>
</organism>
<dbReference type="GeneID" id="40233787"/>
<keyword evidence="2" id="KW-1185">Reference proteome</keyword>
<evidence type="ECO:0000313" key="2">
    <source>
        <dbReference type="Proteomes" id="UP000008414"/>
    </source>
</evidence>
<evidence type="ECO:0000313" key="1">
    <source>
        <dbReference type="EMBL" id="AEK09510.1"/>
    </source>
</evidence>
<reference evidence="1 2" key="1">
    <citation type="journal article" date="2012" name="J. Virol.">
        <title>Complete Genome Sequences of 138 Mycobacteriophages.</title>
        <authorList>
            <consortium name="the Science Education Alliance Phage Hunters Advancing Genomics and Evolutionary Science Program"/>
            <consortium name="the KwaZulu-Natal Research Institute for Tuberculosis and HIV Mycobacterial Genetics Course Students"/>
            <consortium name="the Phage Hunters Integrating Research and Education Program"/>
            <person name="Hatfull G.F."/>
        </authorList>
    </citation>
    <scope>NUCLEOTIDE SEQUENCE [LARGE SCALE GENOMIC DNA]</scope>
    <source>
        <strain evidence="1">LittleE</strain>
    </source>
</reference>
<accession>G1D415</accession>
<proteinExistence type="predicted"/>
<dbReference type="OrthoDB" id="29084at10239"/>